<name>A0ACC0AHI9_CATRO</name>
<evidence type="ECO:0000313" key="2">
    <source>
        <dbReference type="Proteomes" id="UP001060085"/>
    </source>
</evidence>
<sequence>MMNCIQITSFQPCCDFTNANNLHSDSSAPRVSPPQGLQFKKAPINLTISSSSYLGLKFHVIPQKIKIGASGFKQSTPVCLFGGKGKSENDAEQGSPWKALEKAVSNFKKEPSVEELLRQQIQKQEFYDDNGSGGDNSGSGGGGSGDGSGSGESDDESLSGILDETLQVILATLGFIFLYMFIIEGEEIVTFTKDIIKFLFTRRKSIRLTRFIESWESFLEEISPTEDPDPDWLAREIVNTTTWFDSPTKYRRLLGRDTSEEDY</sequence>
<reference evidence="2" key="1">
    <citation type="journal article" date="2023" name="Nat. Plants">
        <title>Single-cell RNA sequencing provides a high-resolution roadmap for understanding the multicellular compartmentation of specialized metabolism.</title>
        <authorList>
            <person name="Sun S."/>
            <person name="Shen X."/>
            <person name="Li Y."/>
            <person name="Li Y."/>
            <person name="Wang S."/>
            <person name="Li R."/>
            <person name="Zhang H."/>
            <person name="Shen G."/>
            <person name="Guo B."/>
            <person name="Wei J."/>
            <person name="Xu J."/>
            <person name="St-Pierre B."/>
            <person name="Chen S."/>
            <person name="Sun C."/>
        </authorList>
    </citation>
    <scope>NUCLEOTIDE SEQUENCE [LARGE SCALE GENOMIC DNA]</scope>
</reference>
<keyword evidence="2" id="KW-1185">Reference proteome</keyword>
<proteinExistence type="predicted"/>
<organism evidence="1 2">
    <name type="scientific">Catharanthus roseus</name>
    <name type="common">Madagascar periwinkle</name>
    <name type="synonym">Vinca rosea</name>
    <dbReference type="NCBI Taxonomy" id="4058"/>
    <lineage>
        <taxon>Eukaryota</taxon>
        <taxon>Viridiplantae</taxon>
        <taxon>Streptophyta</taxon>
        <taxon>Embryophyta</taxon>
        <taxon>Tracheophyta</taxon>
        <taxon>Spermatophyta</taxon>
        <taxon>Magnoliopsida</taxon>
        <taxon>eudicotyledons</taxon>
        <taxon>Gunneridae</taxon>
        <taxon>Pentapetalae</taxon>
        <taxon>asterids</taxon>
        <taxon>lamiids</taxon>
        <taxon>Gentianales</taxon>
        <taxon>Apocynaceae</taxon>
        <taxon>Rauvolfioideae</taxon>
        <taxon>Vinceae</taxon>
        <taxon>Catharanthinae</taxon>
        <taxon>Catharanthus</taxon>
    </lineage>
</organism>
<dbReference type="EMBL" id="CM044706">
    <property type="protein sequence ID" value="KAI5660403.1"/>
    <property type="molecule type" value="Genomic_DNA"/>
</dbReference>
<accession>A0ACC0AHI9</accession>
<protein>
    <submittedName>
        <fullName evidence="1">Uncharacterized protein</fullName>
    </submittedName>
</protein>
<gene>
    <name evidence="1" type="ORF">M9H77_29196</name>
</gene>
<evidence type="ECO:0000313" key="1">
    <source>
        <dbReference type="EMBL" id="KAI5660403.1"/>
    </source>
</evidence>
<comment type="caution">
    <text evidence="1">The sequence shown here is derived from an EMBL/GenBank/DDBJ whole genome shotgun (WGS) entry which is preliminary data.</text>
</comment>
<dbReference type="Proteomes" id="UP001060085">
    <property type="component" value="Linkage Group LG06"/>
</dbReference>